<name>A0A364Y5C4_9BACT</name>
<proteinExistence type="predicted"/>
<evidence type="ECO:0000313" key="1">
    <source>
        <dbReference type="EMBL" id="RAW02198.1"/>
    </source>
</evidence>
<dbReference type="RefSeq" id="WP_112746021.1">
    <property type="nucleotide sequence ID" value="NZ_QMFY01000002.1"/>
</dbReference>
<dbReference type="Proteomes" id="UP000251889">
    <property type="component" value="Unassembled WGS sequence"/>
</dbReference>
<organism evidence="1 2">
    <name type="scientific">Pseudochryseolinea flava</name>
    <dbReference type="NCBI Taxonomy" id="2059302"/>
    <lineage>
        <taxon>Bacteria</taxon>
        <taxon>Pseudomonadati</taxon>
        <taxon>Bacteroidota</taxon>
        <taxon>Cytophagia</taxon>
        <taxon>Cytophagales</taxon>
        <taxon>Fulvivirgaceae</taxon>
        <taxon>Pseudochryseolinea</taxon>
    </lineage>
</organism>
<accession>A0A364Y5C4</accession>
<sequence length="91" mass="10541">MVKIGKPYKIDPERAKRYAAHYNILPERTLVVPTKILGEEASCEIHWEDEGGNAHVLKGKIFVTENLVPINPMAEFMIYELWRRNYAVAKE</sequence>
<gene>
    <name evidence="1" type="ORF">DQQ10_06560</name>
</gene>
<protein>
    <submittedName>
        <fullName evidence="1">Uncharacterized protein</fullName>
    </submittedName>
</protein>
<reference evidence="1 2" key="1">
    <citation type="submission" date="2018-06" db="EMBL/GenBank/DDBJ databases">
        <title>Chryseolinea flavus sp. nov., a member of the phylum Bacteroidetes isolated from soil.</title>
        <authorList>
            <person name="Li Y."/>
            <person name="Wang J."/>
        </authorList>
    </citation>
    <scope>NUCLEOTIDE SEQUENCE [LARGE SCALE GENOMIC DNA]</scope>
    <source>
        <strain evidence="1 2">SDU1-6</strain>
    </source>
</reference>
<dbReference type="EMBL" id="QMFY01000002">
    <property type="protein sequence ID" value="RAW02198.1"/>
    <property type="molecule type" value="Genomic_DNA"/>
</dbReference>
<keyword evidence="2" id="KW-1185">Reference proteome</keyword>
<comment type="caution">
    <text evidence="1">The sequence shown here is derived from an EMBL/GenBank/DDBJ whole genome shotgun (WGS) entry which is preliminary data.</text>
</comment>
<dbReference type="AlphaFoldDB" id="A0A364Y5C4"/>
<evidence type="ECO:0000313" key="2">
    <source>
        <dbReference type="Proteomes" id="UP000251889"/>
    </source>
</evidence>